<keyword evidence="10" id="KW-0472">Membrane</keyword>
<keyword evidence="4 7" id="KW-0801">TPQ</keyword>
<keyword evidence="3 9" id="KW-0479">Metal-binding</keyword>
<dbReference type="Pfam" id="PF01179">
    <property type="entry name" value="Cu_amine_oxid"/>
    <property type="match status" value="1"/>
</dbReference>
<evidence type="ECO:0000259" key="11">
    <source>
        <dbReference type="Pfam" id="PF01179"/>
    </source>
</evidence>
<dbReference type="InterPro" id="IPR016182">
    <property type="entry name" value="Cu_amine_oxidase_N-reg"/>
</dbReference>
<gene>
    <name evidence="13" type="ORF">BT62DRAFT_1075102</name>
</gene>
<evidence type="ECO:0000256" key="7">
    <source>
        <dbReference type="PIRSR" id="PIRSR600269-50"/>
    </source>
</evidence>
<evidence type="ECO:0000256" key="10">
    <source>
        <dbReference type="SAM" id="Phobius"/>
    </source>
</evidence>
<dbReference type="GO" id="GO:0009308">
    <property type="term" value="P:amine metabolic process"/>
    <property type="evidence" value="ECO:0007669"/>
    <property type="project" value="UniProtKB-UniRule"/>
</dbReference>
<dbReference type="EC" id="1.4.3.-" evidence="9"/>
<comment type="PTM">
    <text evidence="8 9">Topaquinone (TPQ) is generated by copper-dependent autoxidation of a specific tyrosyl residue.</text>
</comment>
<evidence type="ECO:0000256" key="9">
    <source>
        <dbReference type="RuleBase" id="RU000672"/>
    </source>
</evidence>
<dbReference type="GO" id="GO:0008131">
    <property type="term" value="F:primary methylamine oxidase activity"/>
    <property type="evidence" value="ECO:0007669"/>
    <property type="project" value="InterPro"/>
</dbReference>
<dbReference type="InterPro" id="IPR000269">
    <property type="entry name" value="Cu_amine_oxidase"/>
</dbReference>
<evidence type="ECO:0000256" key="8">
    <source>
        <dbReference type="PIRSR" id="PIRSR600269-51"/>
    </source>
</evidence>
<dbReference type="GO" id="GO:0005507">
    <property type="term" value="F:copper ion binding"/>
    <property type="evidence" value="ECO:0007669"/>
    <property type="project" value="InterPro"/>
</dbReference>
<evidence type="ECO:0000256" key="3">
    <source>
        <dbReference type="ARBA" id="ARBA00022723"/>
    </source>
</evidence>
<evidence type="ECO:0000256" key="5">
    <source>
        <dbReference type="ARBA" id="ARBA00023002"/>
    </source>
</evidence>
<evidence type="ECO:0000256" key="4">
    <source>
        <dbReference type="ARBA" id="ARBA00022772"/>
    </source>
</evidence>
<comment type="cofactor">
    <cofactor evidence="9">
        <name>Cu cation</name>
        <dbReference type="ChEBI" id="CHEBI:23378"/>
    </cofactor>
    <text evidence="9">Contains 1 topaquinone per subunit.</text>
</comment>
<dbReference type="PANTHER" id="PTHR10638:SF20">
    <property type="entry name" value="AMINE OXIDASE"/>
    <property type="match status" value="1"/>
</dbReference>
<feature type="transmembrane region" description="Helical" evidence="10">
    <location>
        <begin position="40"/>
        <end position="58"/>
    </location>
</feature>
<organism evidence="13 14">
    <name type="scientific">Guyanagaster necrorhizus</name>
    <dbReference type="NCBI Taxonomy" id="856835"/>
    <lineage>
        <taxon>Eukaryota</taxon>
        <taxon>Fungi</taxon>
        <taxon>Dikarya</taxon>
        <taxon>Basidiomycota</taxon>
        <taxon>Agaricomycotina</taxon>
        <taxon>Agaricomycetes</taxon>
        <taxon>Agaricomycetidae</taxon>
        <taxon>Agaricales</taxon>
        <taxon>Marasmiineae</taxon>
        <taxon>Physalacriaceae</taxon>
        <taxon>Guyanagaster</taxon>
    </lineage>
</organism>
<dbReference type="PANTHER" id="PTHR10638">
    <property type="entry name" value="COPPER AMINE OXIDASE"/>
    <property type="match status" value="1"/>
</dbReference>
<keyword evidence="6 9" id="KW-0186">Copper</keyword>
<dbReference type="RefSeq" id="XP_043041253.1">
    <property type="nucleotide sequence ID" value="XM_043179085.1"/>
</dbReference>
<feature type="domain" description="Copper amine oxidase catalytic" evidence="11">
    <location>
        <begin position="367"/>
        <end position="788"/>
    </location>
</feature>
<dbReference type="Gene3D" id="2.70.98.20">
    <property type="entry name" value="Copper amine oxidase, catalytic domain"/>
    <property type="match status" value="1"/>
</dbReference>
<dbReference type="GO" id="GO:0005886">
    <property type="term" value="C:plasma membrane"/>
    <property type="evidence" value="ECO:0007669"/>
    <property type="project" value="TreeGrafter"/>
</dbReference>
<dbReference type="InterPro" id="IPR015328">
    <property type="entry name" value="DUF1965"/>
</dbReference>
<evidence type="ECO:0000259" key="12">
    <source>
        <dbReference type="Pfam" id="PF09248"/>
    </source>
</evidence>
<feature type="modified residue" description="2',4',5'-topaquinone" evidence="8">
    <location>
        <position position="527"/>
    </location>
</feature>
<dbReference type="AlphaFoldDB" id="A0A9P8ATT0"/>
<reference evidence="13" key="1">
    <citation type="submission" date="2020-11" db="EMBL/GenBank/DDBJ databases">
        <title>Adaptations for nitrogen fixation in a non-lichenized fungal sporocarp promotes dispersal by wood-feeding termites.</title>
        <authorList>
            <consortium name="DOE Joint Genome Institute"/>
            <person name="Koch R.A."/>
            <person name="Yoon G."/>
            <person name="Arayal U."/>
            <person name="Lail K."/>
            <person name="Amirebrahimi M."/>
            <person name="Labutti K."/>
            <person name="Lipzen A."/>
            <person name="Riley R."/>
            <person name="Barry K."/>
            <person name="Henrissat B."/>
            <person name="Grigoriev I.V."/>
            <person name="Herr J.R."/>
            <person name="Aime M.C."/>
        </authorList>
    </citation>
    <scope>NUCLEOTIDE SEQUENCE</scope>
    <source>
        <strain evidence="13">MCA 3950</strain>
    </source>
</reference>
<comment type="similarity">
    <text evidence="2 9">Belongs to the copper/topaquinone oxidase family.</text>
</comment>
<evidence type="ECO:0000256" key="6">
    <source>
        <dbReference type="ARBA" id="ARBA00023008"/>
    </source>
</evidence>
<protein>
    <recommendedName>
        <fullName evidence="9">Amine oxidase</fullName>
        <ecNumber evidence="9">1.4.3.-</ecNumber>
    </recommendedName>
</protein>
<dbReference type="GO" id="GO:0048038">
    <property type="term" value="F:quinone binding"/>
    <property type="evidence" value="ECO:0007669"/>
    <property type="project" value="InterPro"/>
</dbReference>
<evidence type="ECO:0000256" key="2">
    <source>
        <dbReference type="ARBA" id="ARBA00007983"/>
    </source>
</evidence>
<evidence type="ECO:0000313" key="14">
    <source>
        <dbReference type="Proteomes" id="UP000812287"/>
    </source>
</evidence>
<dbReference type="GeneID" id="66101379"/>
<dbReference type="Proteomes" id="UP000812287">
    <property type="component" value="Unassembled WGS sequence"/>
</dbReference>
<accession>A0A9P8ATT0</accession>
<dbReference type="EMBL" id="MU250531">
    <property type="protein sequence ID" value="KAG7447753.1"/>
    <property type="molecule type" value="Genomic_DNA"/>
</dbReference>
<keyword evidence="5 9" id="KW-0560">Oxidoreductase</keyword>
<evidence type="ECO:0000256" key="1">
    <source>
        <dbReference type="ARBA" id="ARBA00001935"/>
    </source>
</evidence>
<dbReference type="Pfam" id="PF09248">
    <property type="entry name" value="DUF1965"/>
    <property type="match status" value="1"/>
</dbReference>
<dbReference type="InterPro" id="IPR036460">
    <property type="entry name" value="Cu_amine_oxidase_C_sf"/>
</dbReference>
<keyword evidence="10" id="KW-1133">Transmembrane helix</keyword>
<dbReference type="SUPFAM" id="SSF54416">
    <property type="entry name" value="Amine oxidase N-terminal region"/>
    <property type="match status" value="2"/>
</dbReference>
<comment type="caution">
    <text evidence="13">The sequence shown here is derived from an EMBL/GenBank/DDBJ whole genome shotgun (WGS) entry which is preliminary data.</text>
</comment>
<keyword evidence="10" id="KW-0812">Transmembrane</keyword>
<name>A0A9P8ATT0_9AGAR</name>
<feature type="active site" description="Schiff-base intermediate with substrate; via topaquinone" evidence="7">
    <location>
        <position position="527"/>
    </location>
</feature>
<comment type="cofactor">
    <cofactor evidence="1">
        <name>Cu cation</name>
        <dbReference type="ChEBI" id="CHEBI:23378"/>
    </cofactor>
</comment>
<dbReference type="InterPro" id="IPR015798">
    <property type="entry name" value="Cu_amine_oxidase_C"/>
</dbReference>
<feature type="domain" description="DUF1965" evidence="12">
    <location>
        <begin position="288"/>
        <end position="355"/>
    </location>
</feature>
<dbReference type="OrthoDB" id="3341590at2759"/>
<keyword evidence="14" id="KW-1185">Reference proteome</keyword>
<proteinExistence type="inferred from homology"/>
<dbReference type="PRINTS" id="PR00766">
    <property type="entry name" value="CUDAOXIDASE"/>
</dbReference>
<feature type="active site" description="Proton acceptor" evidence="7">
    <location>
        <position position="444"/>
    </location>
</feature>
<dbReference type="Gene3D" id="3.10.450.40">
    <property type="match status" value="2"/>
</dbReference>
<dbReference type="SUPFAM" id="SSF49998">
    <property type="entry name" value="Amine oxidase catalytic domain"/>
    <property type="match status" value="1"/>
</dbReference>
<sequence length="863" mass="97269">MPHLRTKKVCTSFLIMSTHQNYERLKDPESDLIEPKKRRWGFGLVSLVAIAIISVISLHNTDLWRLLGESELSVSSDIGTFESAAPLKQCASSLPPPVHPPAPINVWASLTVAETTSIQRWLEAPERGLNLTRASVSTFSDNVIFMIELYYPPKSAALAYLASPDVVSPPEKFARVTIHYGVEPVIRDYLVGPLPVGPGTTMKQLTEIYHREDIPFHAGGYATGSELSLVVSQIAPSFEDALWELFRGVARGYKNDTLVVGASAPFSFDGSFRRVWLNWKLNTPGPWLHPVNFFQYVDISGTDPSLWKVLKVVYNHQVFNSTESFMEAFRNGTLVRVPERPENKDLSWTTRKRVGEQRDLDHLPGPRSVSFAGLRFRVDKARQYISWMGWSMYLGFDRDMGLSLWNIAFKEERIIYQACCLAPQEALAQYGGNDPMQTTTAWLDRYFGMGGSVRDMLPGYDCPHEAVYLPMTTYASTGSVVRKRAVCIFEQDTGRPITRHSGYMQGEFGAVKGYILTVRSISTVGNYDYSTSSATHRLVVFDYMFQLDGSIEVRVSASGYLQGGYWEPKQDGYGGRIRETTMGNLHDHVINFKIDFDIGGIENSLLETTTSQETVTQPWFDDDWGQEVIQQKITKKIIENENDALLKYPQNFQGGYSIVNQDNRNAWGLPRGYAIHPGYSPVHNTVVGSKRLLNNANWARYNLAVSHRKESEPSSSAIWNMNLPGKPMVDFHNFFDGENITQTDLVAWVNVGTHHLPVSEDSPNTKTNVAASSFLLSPWNYFDSDPSMELSNAILLKIPEKPGEPFGYDDYGVKQEYTCVPEVPSPFEYSFVDVFDADGQLQAPSLEELRKNAEWHHRIKVEL</sequence>
<evidence type="ECO:0000313" key="13">
    <source>
        <dbReference type="EMBL" id="KAG7447753.1"/>
    </source>
</evidence>